<evidence type="ECO:0000313" key="4">
    <source>
        <dbReference type="EMBL" id="CAA9557323.1"/>
    </source>
</evidence>
<protein>
    <recommendedName>
        <fullName evidence="3">Small ribosomal subunit protein bS16</fullName>
    </recommendedName>
</protein>
<comment type="similarity">
    <text evidence="3">Belongs to the bacterial ribosomal protein bS16 family.</text>
</comment>
<organism evidence="4">
    <name type="scientific">uncultured Thermomicrobiales bacterium</name>
    <dbReference type="NCBI Taxonomy" id="1645740"/>
    <lineage>
        <taxon>Bacteria</taxon>
        <taxon>Pseudomonadati</taxon>
        <taxon>Thermomicrobiota</taxon>
        <taxon>Thermomicrobia</taxon>
        <taxon>Thermomicrobiales</taxon>
        <taxon>environmental samples</taxon>
    </lineage>
</organism>
<proteinExistence type="inferred from homology"/>
<dbReference type="GO" id="GO:0015935">
    <property type="term" value="C:small ribosomal subunit"/>
    <property type="evidence" value="ECO:0007669"/>
    <property type="project" value="TreeGrafter"/>
</dbReference>
<dbReference type="PANTHER" id="PTHR12919:SF20">
    <property type="entry name" value="SMALL RIBOSOMAL SUBUNIT PROTEIN BS16M"/>
    <property type="match status" value="1"/>
</dbReference>
<accession>A0A6J4UV14</accession>
<dbReference type="NCBIfam" id="TIGR00002">
    <property type="entry name" value="S16"/>
    <property type="match status" value="1"/>
</dbReference>
<dbReference type="Gene3D" id="3.30.1320.10">
    <property type="match status" value="1"/>
</dbReference>
<dbReference type="GO" id="GO:0005737">
    <property type="term" value="C:cytoplasm"/>
    <property type="evidence" value="ECO:0007669"/>
    <property type="project" value="UniProtKB-ARBA"/>
</dbReference>
<evidence type="ECO:0000256" key="1">
    <source>
        <dbReference type="ARBA" id="ARBA00022980"/>
    </source>
</evidence>
<evidence type="ECO:0000256" key="2">
    <source>
        <dbReference type="ARBA" id="ARBA00023274"/>
    </source>
</evidence>
<keyword evidence="1 3" id="KW-0689">Ribosomal protein</keyword>
<gene>
    <name evidence="3" type="primary">rpsP</name>
    <name evidence="4" type="ORF">AVDCRST_MAG87-1303</name>
</gene>
<dbReference type="EMBL" id="CADCWJ010000292">
    <property type="protein sequence ID" value="CAA9557323.1"/>
    <property type="molecule type" value="Genomic_DNA"/>
</dbReference>
<sequence length="107" mass="11381">MLKMRLRRTGAKKRPSYRIVVAEHTAPRDGKFIEILGHYNPLTEPATVKVNEERAQYWLSVGAQPSETVAGLLTRAGVISAKPASEPVAASASEAVTPAAVAVDAVS</sequence>
<reference evidence="4" key="1">
    <citation type="submission" date="2020-02" db="EMBL/GenBank/DDBJ databases">
        <authorList>
            <person name="Meier V. D."/>
        </authorList>
    </citation>
    <scope>NUCLEOTIDE SEQUENCE</scope>
    <source>
        <strain evidence="4">AVDCRST_MAG87</strain>
    </source>
</reference>
<dbReference type="GO" id="GO:0003735">
    <property type="term" value="F:structural constituent of ribosome"/>
    <property type="evidence" value="ECO:0007669"/>
    <property type="project" value="InterPro"/>
</dbReference>
<dbReference type="PANTHER" id="PTHR12919">
    <property type="entry name" value="30S RIBOSOMAL PROTEIN S16"/>
    <property type="match status" value="1"/>
</dbReference>
<dbReference type="InterPro" id="IPR023803">
    <property type="entry name" value="Ribosomal_bS16_dom_sf"/>
</dbReference>
<dbReference type="AlphaFoldDB" id="A0A6J4UV14"/>
<dbReference type="GO" id="GO:0006412">
    <property type="term" value="P:translation"/>
    <property type="evidence" value="ECO:0007669"/>
    <property type="project" value="UniProtKB-UniRule"/>
</dbReference>
<dbReference type="InterPro" id="IPR000307">
    <property type="entry name" value="Ribosomal_bS16"/>
</dbReference>
<evidence type="ECO:0000256" key="3">
    <source>
        <dbReference type="HAMAP-Rule" id="MF_00385"/>
    </source>
</evidence>
<keyword evidence="2 3" id="KW-0687">Ribonucleoprotein</keyword>
<dbReference type="SUPFAM" id="SSF54565">
    <property type="entry name" value="Ribosomal protein S16"/>
    <property type="match status" value="1"/>
</dbReference>
<name>A0A6J4UV14_9BACT</name>
<dbReference type="Pfam" id="PF00886">
    <property type="entry name" value="Ribosomal_S16"/>
    <property type="match status" value="1"/>
</dbReference>
<dbReference type="HAMAP" id="MF_00385">
    <property type="entry name" value="Ribosomal_bS16"/>
    <property type="match status" value="1"/>
</dbReference>